<dbReference type="AlphaFoldDB" id="W6UCB7"/>
<reference evidence="1 2" key="1">
    <citation type="journal article" date="2013" name="Nat. Genet.">
        <title>The genome of the hydatid tapeworm Echinococcus granulosus.</title>
        <authorList>
            <person name="Zheng H."/>
            <person name="Zhang W."/>
            <person name="Zhang L."/>
            <person name="Zhang Z."/>
            <person name="Li J."/>
            <person name="Lu G."/>
            <person name="Zhu Y."/>
            <person name="Wang Y."/>
            <person name="Huang Y."/>
            <person name="Liu J."/>
            <person name="Kang H."/>
            <person name="Chen J."/>
            <person name="Wang L."/>
            <person name="Chen A."/>
            <person name="Yu S."/>
            <person name="Gao Z."/>
            <person name="Jin L."/>
            <person name="Gu W."/>
            <person name="Wang Z."/>
            <person name="Zhao L."/>
            <person name="Shi B."/>
            <person name="Wen H."/>
            <person name="Lin R."/>
            <person name="Jones M.K."/>
            <person name="Brejova B."/>
            <person name="Vinar T."/>
            <person name="Zhao G."/>
            <person name="McManus D.P."/>
            <person name="Chen Z."/>
            <person name="Zhou Y."/>
            <person name="Wang S."/>
        </authorList>
    </citation>
    <scope>NUCLEOTIDE SEQUENCE [LARGE SCALE GENOMIC DNA]</scope>
</reference>
<evidence type="ECO:0000313" key="2">
    <source>
        <dbReference type="Proteomes" id="UP000019149"/>
    </source>
</evidence>
<comment type="caution">
    <text evidence="1">The sequence shown here is derived from an EMBL/GenBank/DDBJ whole genome shotgun (WGS) entry which is preliminary data.</text>
</comment>
<dbReference type="RefSeq" id="XP_024350081.1">
    <property type="nucleotide sequence ID" value="XM_024495558.1"/>
</dbReference>
<gene>
    <name evidence="1" type="ORF">EGR_06309</name>
</gene>
<name>W6UCB7_ECHGR</name>
<accession>W6UCB7</accession>
<dbReference type="EMBL" id="APAU02000054">
    <property type="protein sequence ID" value="EUB58885.1"/>
    <property type="molecule type" value="Genomic_DNA"/>
</dbReference>
<sequence length="171" mass="19629">MFMLVALDASTMHTKTKVNESIHKIYIVLIAETLLQMPLNIRLWIQWRSGINKEGAYKDYIDVFSPSPAPQSRCERPKKRKIFVNNLMISLDINSSLLCLLTIFSSTSRPYHEAMHPIKQIAARATPTTIRAIARPSQTAQSFFARNARFDGYERSSRQSYRRKATLYTSA</sequence>
<dbReference type="Proteomes" id="UP000019149">
    <property type="component" value="Unassembled WGS sequence"/>
</dbReference>
<evidence type="ECO:0000313" key="1">
    <source>
        <dbReference type="EMBL" id="EUB58885.1"/>
    </source>
</evidence>
<proteinExistence type="predicted"/>
<keyword evidence="2" id="KW-1185">Reference proteome</keyword>
<dbReference type="GeneID" id="36342024"/>
<protein>
    <submittedName>
        <fullName evidence="1">Uncharacterized protein</fullName>
    </submittedName>
</protein>
<dbReference type="CTD" id="36342024"/>
<organism evidence="1 2">
    <name type="scientific">Echinococcus granulosus</name>
    <name type="common">Hydatid tapeworm</name>
    <dbReference type="NCBI Taxonomy" id="6210"/>
    <lineage>
        <taxon>Eukaryota</taxon>
        <taxon>Metazoa</taxon>
        <taxon>Spiralia</taxon>
        <taxon>Lophotrochozoa</taxon>
        <taxon>Platyhelminthes</taxon>
        <taxon>Cestoda</taxon>
        <taxon>Eucestoda</taxon>
        <taxon>Cyclophyllidea</taxon>
        <taxon>Taeniidae</taxon>
        <taxon>Echinococcus</taxon>
        <taxon>Echinococcus granulosus group</taxon>
    </lineage>
</organism>
<dbReference type="KEGG" id="egl:EGR_06309"/>